<accession>A0ABR2NSJ9</accession>
<evidence type="ECO:0000313" key="2">
    <source>
        <dbReference type="EMBL" id="KAK8979151.1"/>
    </source>
</evidence>
<protein>
    <submittedName>
        <fullName evidence="2">Uncharacterized protein</fullName>
    </submittedName>
</protein>
<evidence type="ECO:0000313" key="3">
    <source>
        <dbReference type="Proteomes" id="UP001396334"/>
    </source>
</evidence>
<name>A0ABR2NSJ9_9ROSI</name>
<comment type="caution">
    <text evidence="2">The sequence shown here is derived from an EMBL/GenBank/DDBJ whole genome shotgun (WGS) entry which is preliminary data.</text>
</comment>
<dbReference type="EMBL" id="JBBPBN010000103">
    <property type="protein sequence ID" value="KAK8979151.1"/>
    <property type="molecule type" value="Genomic_DNA"/>
</dbReference>
<evidence type="ECO:0000256" key="1">
    <source>
        <dbReference type="SAM" id="MobiDB-lite"/>
    </source>
</evidence>
<sequence length="109" mass="11745">MSLVNRRVERKNNVPSSTLASVHTVVGVPSVEKDSKDPIVGDVVYAASRGKVTLSNSSLNRDKHIVVHITDKEEGQVLCENNERVFPKLIQGSSSKGHGKNSIGVKGVQ</sequence>
<dbReference type="Proteomes" id="UP001396334">
    <property type="component" value="Unassembled WGS sequence"/>
</dbReference>
<proteinExistence type="predicted"/>
<feature type="region of interest" description="Disordered" evidence="1">
    <location>
        <begin position="90"/>
        <end position="109"/>
    </location>
</feature>
<keyword evidence="3" id="KW-1185">Reference proteome</keyword>
<reference evidence="2 3" key="1">
    <citation type="journal article" date="2024" name="G3 (Bethesda)">
        <title>Genome assembly of Hibiscus sabdariffa L. provides insights into metabolisms of medicinal natural products.</title>
        <authorList>
            <person name="Kim T."/>
        </authorList>
    </citation>
    <scope>NUCLEOTIDE SEQUENCE [LARGE SCALE GENOMIC DNA]</scope>
    <source>
        <strain evidence="2">TK-2024</strain>
        <tissue evidence="2">Old leaves</tissue>
    </source>
</reference>
<organism evidence="2 3">
    <name type="scientific">Hibiscus sabdariffa</name>
    <name type="common">roselle</name>
    <dbReference type="NCBI Taxonomy" id="183260"/>
    <lineage>
        <taxon>Eukaryota</taxon>
        <taxon>Viridiplantae</taxon>
        <taxon>Streptophyta</taxon>
        <taxon>Embryophyta</taxon>
        <taxon>Tracheophyta</taxon>
        <taxon>Spermatophyta</taxon>
        <taxon>Magnoliopsida</taxon>
        <taxon>eudicotyledons</taxon>
        <taxon>Gunneridae</taxon>
        <taxon>Pentapetalae</taxon>
        <taxon>rosids</taxon>
        <taxon>malvids</taxon>
        <taxon>Malvales</taxon>
        <taxon>Malvaceae</taxon>
        <taxon>Malvoideae</taxon>
        <taxon>Hibiscus</taxon>
    </lineage>
</organism>
<gene>
    <name evidence="2" type="ORF">V6N11_009362</name>
</gene>